<dbReference type="GO" id="GO:0016491">
    <property type="term" value="F:oxidoreductase activity"/>
    <property type="evidence" value="ECO:0007669"/>
    <property type="project" value="UniProtKB-KW"/>
</dbReference>
<keyword evidence="11" id="KW-1185">Reference proteome</keyword>
<proteinExistence type="predicted"/>
<dbReference type="Gene3D" id="3.40.50.720">
    <property type="entry name" value="NAD(P)-binding Rossmann-like Domain"/>
    <property type="match status" value="1"/>
</dbReference>
<comment type="cofactor">
    <cofactor evidence="2">
        <name>[4Fe-4S] cluster</name>
        <dbReference type="ChEBI" id="CHEBI:49883"/>
    </cofactor>
</comment>
<comment type="cofactor">
    <cofactor evidence="1">
        <name>FMN</name>
        <dbReference type="ChEBI" id="CHEBI:58210"/>
    </cofactor>
</comment>
<protein>
    <submittedName>
        <fullName evidence="10">NADH oxidase</fullName>
    </submittedName>
</protein>
<keyword evidence="3" id="KW-0285">Flavoprotein</keyword>
<evidence type="ECO:0000256" key="3">
    <source>
        <dbReference type="ARBA" id="ARBA00022630"/>
    </source>
</evidence>
<dbReference type="Pfam" id="PF00724">
    <property type="entry name" value="Oxidored_FMN"/>
    <property type="match status" value="1"/>
</dbReference>
<gene>
    <name evidence="10" type="ORF">GCM10007108_04460</name>
</gene>
<dbReference type="CDD" id="cd02803">
    <property type="entry name" value="OYE_like_FMN_family"/>
    <property type="match status" value="1"/>
</dbReference>
<keyword evidence="5" id="KW-0479">Metal-binding</keyword>
<reference evidence="10" key="1">
    <citation type="journal article" date="2014" name="Int. J. Syst. Evol. Microbiol.">
        <title>Complete genome sequence of Corynebacterium casei LMG S-19264T (=DSM 44701T), isolated from a smear-ripened cheese.</title>
        <authorList>
            <consortium name="US DOE Joint Genome Institute (JGI-PGF)"/>
            <person name="Walter F."/>
            <person name="Albersmeier A."/>
            <person name="Kalinowski J."/>
            <person name="Ruckert C."/>
        </authorList>
    </citation>
    <scope>NUCLEOTIDE SEQUENCE</scope>
    <source>
        <strain evidence="10">JCM 13583</strain>
    </source>
</reference>
<evidence type="ECO:0000256" key="1">
    <source>
        <dbReference type="ARBA" id="ARBA00001917"/>
    </source>
</evidence>
<sequence length="554" mass="61634">MRASEPGYIGSVRIRNRIVMAPMISNLATPEGITTEAHMAYLEARARGGAGLIITEYTYINDANARGSPNQLAAYSYERVPKLRRLTERIHRHGAKAFMQIVHAGGKANADINRKENFAPTAMEYLGRQVREMTTSEVEEVREQFIRAAKIAHAARFDGIELHGAHGYLLHEFISPATNRRTDRYGGSFENRLRLPQEIVDALKSELDIPVGIRISVLEYEEDGYSAEYGVKVADSLRGIDYVHLSSGRNAPPGSSASFYSDTLHILRMIGRRPRVTTVAVGSIVDAAGVEEALKTVDFVAVGRGHLADPYFAYKVLNEPQSLRPCIRCNQACRDLSLGEVRCTVNPETGFEASYERMPRYSGDLVVAGGGVKGMEAALYASKLGLRVTLYERAGQLGGQLLHIFDERKKREFSRLLDYYRYALEKAGVQVVLGEEFRGKDALLCTPEVTYSEVKPVGGELRIDSNIYMYHDAALRYAGEAEVTMTERSLSSLDRARAMGFRKAAEARGVRFVRSLEDPTVRLIVREQYDLRAAMVSGRKAVDDMLALEGNLYL</sequence>
<keyword evidence="6" id="KW-0560">Oxidoreductase</keyword>
<dbReference type="InterPro" id="IPR013785">
    <property type="entry name" value="Aldolase_TIM"/>
</dbReference>
<dbReference type="SUPFAM" id="SSF51971">
    <property type="entry name" value="Nucleotide-binding domain"/>
    <property type="match status" value="1"/>
</dbReference>
<evidence type="ECO:0000256" key="5">
    <source>
        <dbReference type="ARBA" id="ARBA00022723"/>
    </source>
</evidence>
<dbReference type="SUPFAM" id="SSF51395">
    <property type="entry name" value="FMN-linked oxidoreductases"/>
    <property type="match status" value="1"/>
</dbReference>
<dbReference type="GO" id="GO:0051536">
    <property type="term" value="F:iron-sulfur cluster binding"/>
    <property type="evidence" value="ECO:0007669"/>
    <property type="project" value="UniProtKB-KW"/>
</dbReference>
<keyword evidence="7" id="KW-0408">Iron</keyword>
<keyword evidence="8" id="KW-0411">Iron-sulfur</keyword>
<dbReference type="InterPro" id="IPR001155">
    <property type="entry name" value="OxRdtase_FMN_N"/>
</dbReference>
<name>A0AA37F8Y3_9ARCH</name>
<feature type="domain" description="NADH:flavin oxidoreductase/NADH oxidase N-terminal" evidence="9">
    <location>
        <begin position="6"/>
        <end position="316"/>
    </location>
</feature>
<accession>A0AA37F8Y3</accession>
<dbReference type="AlphaFoldDB" id="A0AA37F8Y3"/>
<dbReference type="Proteomes" id="UP000632195">
    <property type="component" value="Unassembled WGS sequence"/>
</dbReference>
<dbReference type="EMBL" id="BMNY01000001">
    <property type="protein sequence ID" value="GGM69492.1"/>
    <property type="molecule type" value="Genomic_DNA"/>
</dbReference>
<evidence type="ECO:0000256" key="7">
    <source>
        <dbReference type="ARBA" id="ARBA00023004"/>
    </source>
</evidence>
<evidence type="ECO:0000256" key="6">
    <source>
        <dbReference type="ARBA" id="ARBA00023002"/>
    </source>
</evidence>
<evidence type="ECO:0000256" key="4">
    <source>
        <dbReference type="ARBA" id="ARBA00022643"/>
    </source>
</evidence>
<evidence type="ECO:0000259" key="9">
    <source>
        <dbReference type="Pfam" id="PF00724"/>
    </source>
</evidence>
<dbReference type="Pfam" id="PF12831">
    <property type="entry name" value="FAD_oxidored"/>
    <property type="match status" value="1"/>
</dbReference>
<comment type="caution">
    <text evidence="10">The sequence shown here is derived from an EMBL/GenBank/DDBJ whole genome shotgun (WGS) entry which is preliminary data.</text>
</comment>
<evidence type="ECO:0000313" key="10">
    <source>
        <dbReference type="EMBL" id="GGM69492.1"/>
    </source>
</evidence>
<keyword evidence="4" id="KW-0288">FMN</keyword>
<dbReference type="PANTHER" id="PTHR42917:SF2">
    <property type="entry name" value="2,4-DIENOYL-COA REDUCTASE [(2E)-ENOYL-COA-PRODUCING]"/>
    <property type="match status" value="1"/>
</dbReference>
<dbReference type="Gene3D" id="3.20.20.70">
    <property type="entry name" value="Aldolase class I"/>
    <property type="match status" value="1"/>
</dbReference>
<reference evidence="10" key="2">
    <citation type="submission" date="2022-09" db="EMBL/GenBank/DDBJ databases">
        <authorList>
            <person name="Sun Q."/>
            <person name="Ohkuma M."/>
        </authorList>
    </citation>
    <scope>NUCLEOTIDE SEQUENCE</scope>
    <source>
        <strain evidence="10">JCM 13583</strain>
    </source>
</reference>
<dbReference type="GO" id="GO:0046872">
    <property type="term" value="F:metal ion binding"/>
    <property type="evidence" value="ECO:0007669"/>
    <property type="project" value="UniProtKB-KW"/>
</dbReference>
<evidence type="ECO:0000256" key="8">
    <source>
        <dbReference type="ARBA" id="ARBA00023014"/>
    </source>
</evidence>
<dbReference type="RefSeq" id="WP_188679932.1">
    <property type="nucleotide sequence ID" value="NZ_BMNY01000001.1"/>
</dbReference>
<organism evidence="10 11">
    <name type="scientific">Thermogymnomonas acidicola</name>
    <dbReference type="NCBI Taxonomy" id="399579"/>
    <lineage>
        <taxon>Archaea</taxon>
        <taxon>Methanobacteriati</taxon>
        <taxon>Thermoplasmatota</taxon>
        <taxon>Thermoplasmata</taxon>
        <taxon>Thermoplasmatales</taxon>
        <taxon>Thermogymnomonas</taxon>
    </lineage>
</organism>
<dbReference type="PANTHER" id="PTHR42917">
    <property type="entry name" value="2,4-DIENOYL-COA REDUCTASE"/>
    <property type="match status" value="1"/>
</dbReference>
<dbReference type="InterPro" id="IPR051793">
    <property type="entry name" value="NADH:flavin_oxidoreductase"/>
</dbReference>
<evidence type="ECO:0000256" key="2">
    <source>
        <dbReference type="ARBA" id="ARBA00001966"/>
    </source>
</evidence>
<evidence type="ECO:0000313" key="11">
    <source>
        <dbReference type="Proteomes" id="UP000632195"/>
    </source>
</evidence>
<dbReference type="GO" id="GO:0010181">
    <property type="term" value="F:FMN binding"/>
    <property type="evidence" value="ECO:0007669"/>
    <property type="project" value="InterPro"/>
</dbReference>